<dbReference type="Proteomes" id="UP000198816">
    <property type="component" value="Unassembled WGS sequence"/>
</dbReference>
<dbReference type="Gene3D" id="1.10.740.10">
    <property type="entry name" value="Transferase Inhibitor Protein From Tn5, Chain"/>
    <property type="match status" value="1"/>
</dbReference>
<dbReference type="EMBL" id="FNNZ01000005">
    <property type="protein sequence ID" value="SDW58117.1"/>
    <property type="molecule type" value="Genomic_DNA"/>
</dbReference>
<proteinExistence type="predicted"/>
<sequence length="88" mass="9642">RLGRTLPDLDAELFLAPEEWQAAYILSEKPLPKEPPCLNTVVRLIAGLGGFLGRKGDGEPGVKTIWLGLQRVTDFAAGLRYARQAHDS</sequence>
<gene>
    <name evidence="2" type="ORF">SAMN05421783_105214</name>
</gene>
<dbReference type="InterPro" id="IPR012337">
    <property type="entry name" value="RNaseH-like_sf"/>
</dbReference>
<keyword evidence="3" id="KW-1185">Reference proteome</keyword>
<dbReference type="AlphaFoldDB" id="A0A1H2UPP5"/>
<feature type="domain" description="Transposase Tn5 dimerisation" evidence="1">
    <location>
        <begin position="1"/>
        <end position="85"/>
    </location>
</feature>
<evidence type="ECO:0000313" key="3">
    <source>
        <dbReference type="Proteomes" id="UP000198816"/>
    </source>
</evidence>
<protein>
    <submittedName>
        <fullName evidence="2">Transposase Tn5 dimerisation domain-containing protein</fullName>
    </submittedName>
</protein>
<dbReference type="RefSeq" id="WP_281241821.1">
    <property type="nucleotide sequence ID" value="NZ_FNNZ01000005.1"/>
</dbReference>
<dbReference type="STRING" id="1058.SAMN05421783_105214"/>
<organism evidence="2 3">
    <name type="scientific">Thiocapsa roseopersicina</name>
    <dbReference type="NCBI Taxonomy" id="1058"/>
    <lineage>
        <taxon>Bacteria</taxon>
        <taxon>Pseudomonadati</taxon>
        <taxon>Pseudomonadota</taxon>
        <taxon>Gammaproteobacteria</taxon>
        <taxon>Chromatiales</taxon>
        <taxon>Chromatiaceae</taxon>
        <taxon>Thiocapsa</taxon>
    </lineage>
</organism>
<feature type="non-terminal residue" evidence="2">
    <location>
        <position position="1"/>
    </location>
</feature>
<evidence type="ECO:0000259" key="1">
    <source>
        <dbReference type="Pfam" id="PF02281"/>
    </source>
</evidence>
<reference evidence="3" key="1">
    <citation type="submission" date="2016-10" db="EMBL/GenBank/DDBJ databases">
        <authorList>
            <person name="Varghese N."/>
            <person name="Submissions S."/>
        </authorList>
    </citation>
    <scope>NUCLEOTIDE SEQUENCE [LARGE SCALE GENOMIC DNA]</scope>
    <source>
        <strain evidence="3">DSM 217</strain>
    </source>
</reference>
<dbReference type="InterPro" id="IPR003201">
    <property type="entry name" value="Transposase_Tn5"/>
</dbReference>
<dbReference type="Pfam" id="PF02281">
    <property type="entry name" value="Dimer_Tnp_Tn5"/>
    <property type="match status" value="1"/>
</dbReference>
<dbReference type="InterPro" id="IPR014737">
    <property type="entry name" value="Transposase_Tn5-like_C"/>
</dbReference>
<evidence type="ECO:0000313" key="2">
    <source>
        <dbReference type="EMBL" id="SDW58117.1"/>
    </source>
</evidence>
<name>A0A1H2UPP5_THIRO</name>
<accession>A0A1H2UPP5</accession>
<dbReference type="SUPFAM" id="SSF53098">
    <property type="entry name" value="Ribonuclease H-like"/>
    <property type="match status" value="1"/>
</dbReference>